<dbReference type="EMBL" id="NAJP01000010">
    <property type="protein sequence ID" value="TKA45957.1"/>
    <property type="molecule type" value="Genomic_DNA"/>
</dbReference>
<reference evidence="2 3" key="1">
    <citation type="submission" date="2017-03" db="EMBL/GenBank/DDBJ databases">
        <title>Genomes of endolithic fungi from Antarctica.</title>
        <authorList>
            <person name="Coleine C."/>
            <person name="Masonjones S."/>
            <person name="Stajich J.E."/>
        </authorList>
    </citation>
    <scope>NUCLEOTIDE SEQUENCE [LARGE SCALE GENOMIC DNA]</scope>
    <source>
        <strain evidence="2 3">CCFEE 5311</strain>
    </source>
</reference>
<feature type="compositionally biased region" description="Basic and acidic residues" evidence="1">
    <location>
        <begin position="45"/>
        <end position="56"/>
    </location>
</feature>
<feature type="region of interest" description="Disordered" evidence="1">
    <location>
        <begin position="31"/>
        <end position="62"/>
    </location>
</feature>
<dbReference type="AlphaFoldDB" id="A0A4U0VAN5"/>
<sequence length="130" mass="14764">MQGKVQELDIAIKKLKGIDLAPKSAKAIDDNAIAKKKRSARTKKVANDRSDKDKEMPKRKRRGAIRLLKEDNSSEDAEYFKGVDALYAKEPKGLRNQIRRRREDAANTNVVNIERAKKQSYKAKEAAKKV</sequence>
<proteinExistence type="predicted"/>
<gene>
    <name evidence="2" type="ORF">B0A54_03642</name>
</gene>
<organism evidence="2 3">
    <name type="scientific">Friedmanniomyces endolithicus</name>
    <dbReference type="NCBI Taxonomy" id="329885"/>
    <lineage>
        <taxon>Eukaryota</taxon>
        <taxon>Fungi</taxon>
        <taxon>Dikarya</taxon>
        <taxon>Ascomycota</taxon>
        <taxon>Pezizomycotina</taxon>
        <taxon>Dothideomycetes</taxon>
        <taxon>Dothideomycetidae</taxon>
        <taxon>Mycosphaerellales</taxon>
        <taxon>Teratosphaeriaceae</taxon>
        <taxon>Friedmanniomyces</taxon>
    </lineage>
</organism>
<accession>A0A4U0VAN5</accession>
<comment type="caution">
    <text evidence="2">The sequence shown here is derived from an EMBL/GenBank/DDBJ whole genome shotgun (WGS) entry which is preliminary data.</text>
</comment>
<feature type="compositionally biased region" description="Basic residues" evidence="1">
    <location>
        <begin position="34"/>
        <end position="44"/>
    </location>
</feature>
<evidence type="ECO:0000256" key="1">
    <source>
        <dbReference type="SAM" id="MobiDB-lite"/>
    </source>
</evidence>
<dbReference type="Proteomes" id="UP000310066">
    <property type="component" value="Unassembled WGS sequence"/>
</dbReference>
<evidence type="ECO:0000313" key="3">
    <source>
        <dbReference type="Proteomes" id="UP000310066"/>
    </source>
</evidence>
<evidence type="ECO:0000313" key="2">
    <source>
        <dbReference type="EMBL" id="TKA45957.1"/>
    </source>
</evidence>
<protein>
    <submittedName>
        <fullName evidence="2">Uncharacterized protein</fullName>
    </submittedName>
</protein>
<name>A0A4U0VAN5_9PEZI</name>